<proteinExistence type="predicted"/>
<evidence type="ECO:0000313" key="2">
    <source>
        <dbReference type="Proteomes" id="UP001177003"/>
    </source>
</evidence>
<keyword evidence="2" id="KW-1185">Reference proteome</keyword>
<reference evidence="1" key="1">
    <citation type="submission" date="2023-04" db="EMBL/GenBank/DDBJ databases">
        <authorList>
            <person name="Vijverberg K."/>
            <person name="Xiong W."/>
            <person name="Schranz E."/>
        </authorList>
    </citation>
    <scope>NUCLEOTIDE SEQUENCE</scope>
</reference>
<organism evidence="1 2">
    <name type="scientific">Lactuca saligna</name>
    <name type="common">Willowleaf lettuce</name>
    <dbReference type="NCBI Taxonomy" id="75948"/>
    <lineage>
        <taxon>Eukaryota</taxon>
        <taxon>Viridiplantae</taxon>
        <taxon>Streptophyta</taxon>
        <taxon>Embryophyta</taxon>
        <taxon>Tracheophyta</taxon>
        <taxon>Spermatophyta</taxon>
        <taxon>Magnoliopsida</taxon>
        <taxon>eudicotyledons</taxon>
        <taxon>Gunneridae</taxon>
        <taxon>Pentapetalae</taxon>
        <taxon>asterids</taxon>
        <taxon>campanulids</taxon>
        <taxon>Asterales</taxon>
        <taxon>Asteraceae</taxon>
        <taxon>Cichorioideae</taxon>
        <taxon>Cichorieae</taxon>
        <taxon>Lactucinae</taxon>
        <taxon>Lactuca</taxon>
    </lineage>
</organism>
<gene>
    <name evidence="1" type="ORF">LSALG_LOCUS40986</name>
</gene>
<dbReference type="EMBL" id="OX465085">
    <property type="protein sequence ID" value="CAI9302499.1"/>
    <property type="molecule type" value="Genomic_DNA"/>
</dbReference>
<accession>A0AA36ENJ9</accession>
<evidence type="ECO:0000313" key="1">
    <source>
        <dbReference type="EMBL" id="CAI9302499.1"/>
    </source>
</evidence>
<name>A0AA36ENJ9_LACSI</name>
<protein>
    <submittedName>
        <fullName evidence="1">Uncharacterized protein</fullName>
    </submittedName>
</protein>
<dbReference type="AlphaFoldDB" id="A0AA36ENJ9"/>
<dbReference type="Proteomes" id="UP001177003">
    <property type="component" value="Chromosome 9"/>
</dbReference>
<sequence length="144" mass="16303">MHGRLTMKRKKGGSERPIRHTISKARKCVWCGVCKQKGHYKTTFPQVEMPPKTIGRKPESVRQTQELVNMQRGGEDVAMGDADQEDVEMADVGGQDKEVNDQEVYFAKVEQPRMRKKSERILKLKVGKNIEGEGSSASKLMDLE</sequence>